<dbReference type="OrthoDB" id="5379188at2"/>
<proteinExistence type="predicted"/>
<evidence type="ECO:0000313" key="2">
    <source>
        <dbReference type="Proteomes" id="UP000286594"/>
    </source>
</evidence>
<sequence length="251" mass="28523">MAISEKDIKLLWGRAGGMCSKPDCRDELIDVGESDEAYLIGEMAHVIARNIGGPRSDGGGGDDTYDNLILLCPTHHRKIDKSPEGTFPAALLHSWKSQHERWVRERLSSRKYNNRNEIIATTFELLEQNRLLHQEFGPGSVNALENPSSSAATTWKLRKLDTIIPNNTRIVSAFLGGADMVGADLMDEFRVFQLHAQAFESNQYDRAHHYPLFPVAFARRIETERRMIEDGEAKRNWRTLFIDFLVRALSK</sequence>
<gene>
    <name evidence="1" type="ORF">EOW65_03590</name>
</gene>
<accession>A0A443LRY2</accession>
<dbReference type="AlphaFoldDB" id="A0A443LRY2"/>
<dbReference type="GO" id="GO:0004519">
    <property type="term" value="F:endonuclease activity"/>
    <property type="evidence" value="ECO:0007669"/>
    <property type="project" value="UniProtKB-KW"/>
</dbReference>
<reference evidence="1 2" key="1">
    <citation type="submission" date="2019-01" db="EMBL/GenBank/DDBJ databases">
        <title>Sinorhodobacter populi sp. nov. isolated from the symptomatic bark tissue of Populus euramericana canker.</title>
        <authorList>
            <person name="Xu G."/>
        </authorList>
    </citation>
    <scope>NUCLEOTIDE SEQUENCE [LARGE SCALE GENOMIC DNA]</scope>
    <source>
        <strain evidence="1 2">CCTCC AB2012026</strain>
    </source>
</reference>
<keyword evidence="1" id="KW-0255">Endonuclease</keyword>
<keyword evidence="1" id="KW-0378">Hydrolase</keyword>
<name>A0A443LRY2_9RHOB</name>
<dbReference type="Proteomes" id="UP000286594">
    <property type="component" value="Unassembled WGS sequence"/>
</dbReference>
<organism evidence="1 2">
    <name type="scientific">Paenirhodobacter ferrireducens</name>
    <dbReference type="NCBI Taxonomy" id="1215032"/>
    <lineage>
        <taxon>Bacteria</taxon>
        <taxon>Pseudomonadati</taxon>
        <taxon>Pseudomonadota</taxon>
        <taxon>Alphaproteobacteria</taxon>
        <taxon>Rhodobacterales</taxon>
        <taxon>Rhodobacter group</taxon>
        <taxon>Paenirhodobacter</taxon>
    </lineage>
</organism>
<keyword evidence="2" id="KW-1185">Reference proteome</keyword>
<dbReference type="RefSeq" id="WP_128147629.1">
    <property type="nucleotide sequence ID" value="NZ_SAVB01000003.1"/>
</dbReference>
<comment type="caution">
    <text evidence="1">The sequence shown here is derived from an EMBL/GenBank/DDBJ whole genome shotgun (WGS) entry which is preliminary data.</text>
</comment>
<keyword evidence="1" id="KW-0540">Nuclease</keyword>
<protein>
    <submittedName>
        <fullName evidence="1">HNH endonuclease</fullName>
    </submittedName>
</protein>
<evidence type="ECO:0000313" key="1">
    <source>
        <dbReference type="EMBL" id="RWR51944.1"/>
    </source>
</evidence>
<dbReference type="EMBL" id="SAVB01000003">
    <property type="protein sequence ID" value="RWR51944.1"/>
    <property type="molecule type" value="Genomic_DNA"/>
</dbReference>